<dbReference type="Gene3D" id="3.90.180.10">
    <property type="entry name" value="Medium-chain alcohol dehydrogenases, catalytic domain"/>
    <property type="match status" value="1"/>
</dbReference>
<dbReference type="Proteomes" id="UP000319783">
    <property type="component" value="Unassembled WGS sequence"/>
</dbReference>
<dbReference type="SUPFAM" id="SSF50129">
    <property type="entry name" value="GroES-like"/>
    <property type="match status" value="1"/>
</dbReference>
<keyword evidence="1" id="KW-0521">NADP</keyword>
<evidence type="ECO:0000313" key="4">
    <source>
        <dbReference type="Proteomes" id="UP000319783"/>
    </source>
</evidence>
<dbReference type="InterPro" id="IPR013154">
    <property type="entry name" value="ADH-like_N"/>
</dbReference>
<dbReference type="InterPro" id="IPR013149">
    <property type="entry name" value="ADH-like_C"/>
</dbReference>
<dbReference type="InterPro" id="IPR020843">
    <property type="entry name" value="ER"/>
</dbReference>
<evidence type="ECO:0000259" key="2">
    <source>
        <dbReference type="SMART" id="SM00829"/>
    </source>
</evidence>
<dbReference type="InterPro" id="IPR011032">
    <property type="entry name" value="GroES-like_sf"/>
</dbReference>
<dbReference type="SUPFAM" id="SSF51735">
    <property type="entry name" value="NAD(P)-binding Rossmann-fold domains"/>
    <property type="match status" value="1"/>
</dbReference>
<gene>
    <name evidence="3" type="ORF">JETT_2288</name>
</gene>
<evidence type="ECO:0000313" key="3">
    <source>
        <dbReference type="EMBL" id="TLD41441.1"/>
    </source>
</evidence>
<dbReference type="InterPro" id="IPR051603">
    <property type="entry name" value="Zinc-ADH_QOR/CCCR"/>
</dbReference>
<reference evidence="3 4" key="1">
    <citation type="submission" date="2019-04" db="EMBL/GenBank/DDBJ databases">
        <title>Genome of a novel bacterium Candidatus Jettenia ecosi reconstructed from metagenome of an anammox bioreactor.</title>
        <authorList>
            <person name="Mardanov A.V."/>
            <person name="Beletsky A.V."/>
            <person name="Ravin N.V."/>
            <person name="Botchkova E.A."/>
            <person name="Litti Y.V."/>
            <person name="Nozhevnikova A.N."/>
        </authorList>
    </citation>
    <scope>NUCLEOTIDE SEQUENCE [LARGE SCALE GENOMIC DNA]</scope>
    <source>
        <strain evidence="3">J2</strain>
    </source>
</reference>
<dbReference type="InterPro" id="IPR036291">
    <property type="entry name" value="NAD(P)-bd_dom_sf"/>
</dbReference>
<accession>A0A533QFM5</accession>
<dbReference type="PANTHER" id="PTHR44154:SF1">
    <property type="entry name" value="QUINONE OXIDOREDUCTASE"/>
    <property type="match status" value="1"/>
</dbReference>
<dbReference type="SMART" id="SM00829">
    <property type="entry name" value="PKS_ER"/>
    <property type="match status" value="1"/>
</dbReference>
<dbReference type="Pfam" id="PF08240">
    <property type="entry name" value="ADH_N"/>
    <property type="match status" value="1"/>
</dbReference>
<dbReference type="PANTHER" id="PTHR44154">
    <property type="entry name" value="QUINONE OXIDOREDUCTASE"/>
    <property type="match status" value="1"/>
</dbReference>
<dbReference type="EMBL" id="SULG01000048">
    <property type="protein sequence ID" value="TLD41441.1"/>
    <property type="molecule type" value="Genomic_DNA"/>
</dbReference>
<sequence>MKAVVFYEHGGVDKLTYTDREKPKISPYEVLVKVEACALNHLDIWVRQGLPGAEIPMPHIPGSDIAGEVAEVGMEVKKFRPGDKVLIAPGVRCRKCVYCITGNDSMCSSFKIMGFQIQGGYAEFARAHVDNIIPVSDKYSFEEWAAIPLVFLTAWHMLITRGQLKPGENVLIHAAGSGIGSAAIQIARVAGARVITTARGKEKLEKAKLIGADEVIDYSKDDYGERVRSVTNNKGVDLIFEHIGPDTWEKNLQCLAKGGRMVVCGTTSGPTTTIDIRFLYMKQHTILGCYMGSKKELFDVLNLVELGKLRPVIDTVFPLKDAAAAQQRMLNRENFGKIVLKV</sequence>
<evidence type="ECO:0000256" key="1">
    <source>
        <dbReference type="ARBA" id="ARBA00022857"/>
    </source>
</evidence>
<feature type="domain" description="Enoyl reductase (ER)" evidence="2">
    <location>
        <begin position="10"/>
        <end position="340"/>
    </location>
</feature>
<comment type="caution">
    <text evidence="3">The sequence shown here is derived from an EMBL/GenBank/DDBJ whole genome shotgun (WGS) entry which is preliminary data.</text>
</comment>
<proteinExistence type="predicted"/>
<dbReference type="Pfam" id="PF00107">
    <property type="entry name" value="ADH_zinc_N"/>
    <property type="match status" value="1"/>
</dbReference>
<dbReference type="GO" id="GO:0016491">
    <property type="term" value="F:oxidoreductase activity"/>
    <property type="evidence" value="ECO:0007669"/>
    <property type="project" value="InterPro"/>
</dbReference>
<organism evidence="3 4">
    <name type="scientific">Candidatus Jettenia ecosi</name>
    <dbReference type="NCBI Taxonomy" id="2494326"/>
    <lineage>
        <taxon>Bacteria</taxon>
        <taxon>Pseudomonadati</taxon>
        <taxon>Planctomycetota</taxon>
        <taxon>Candidatus Brocadiia</taxon>
        <taxon>Candidatus Brocadiales</taxon>
        <taxon>Candidatus Brocadiaceae</taxon>
        <taxon>Candidatus Jettenia</taxon>
    </lineage>
</organism>
<dbReference type="AlphaFoldDB" id="A0A533QFM5"/>
<name>A0A533QFM5_9BACT</name>
<dbReference type="CDD" id="cd08266">
    <property type="entry name" value="Zn_ADH_like1"/>
    <property type="match status" value="1"/>
</dbReference>
<protein>
    <submittedName>
        <fullName evidence="3">Alcohol dehydrogenase</fullName>
    </submittedName>
</protein>